<name>A0A0G0UP13_9BACT</name>
<organism evidence="1 2">
    <name type="scientific">Candidatus Wolfebacteria bacterium GW2011_GWB1_41_12</name>
    <dbReference type="NCBI Taxonomy" id="1619006"/>
    <lineage>
        <taxon>Bacteria</taxon>
        <taxon>Candidatus Wolfeibacteriota</taxon>
    </lineage>
</organism>
<evidence type="ECO:0008006" key="3">
    <source>
        <dbReference type="Google" id="ProtNLM"/>
    </source>
</evidence>
<sequence length="171" mass="20017">MKKNIVKTEAIEFYAPRTEEHEFVRGKTGLVFCKNCNAVYYKKSWHHNLRHYKNLAENLAIKFLLCPACKMIKNKQFEGEIVILNIPDKFLKELVHLIEAFGRRAYARDSQHRLIEIKKDKRNLIVTSTENQLAKQLAKKIKDAFKKVEEKISYSPAPSDVVYIKLMFLSS</sequence>
<dbReference type="AlphaFoldDB" id="A0A0G0UP13"/>
<proteinExistence type="predicted"/>
<reference evidence="1 2" key="1">
    <citation type="journal article" date="2015" name="Nature">
        <title>rRNA introns, odd ribosomes, and small enigmatic genomes across a large radiation of phyla.</title>
        <authorList>
            <person name="Brown C.T."/>
            <person name="Hug L.A."/>
            <person name="Thomas B.C."/>
            <person name="Sharon I."/>
            <person name="Castelle C.J."/>
            <person name="Singh A."/>
            <person name="Wilkins M.J."/>
            <person name="Williams K.H."/>
            <person name="Banfield J.F."/>
        </authorList>
    </citation>
    <scope>NUCLEOTIDE SEQUENCE [LARGE SCALE GENOMIC DNA]</scope>
</reference>
<protein>
    <recommendedName>
        <fullName evidence="3">Nmd3 N-terminal domain-containing protein</fullName>
    </recommendedName>
</protein>
<accession>A0A0G0UP13</accession>
<evidence type="ECO:0000313" key="1">
    <source>
        <dbReference type="EMBL" id="KKR89221.1"/>
    </source>
</evidence>
<comment type="caution">
    <text evidence="1">The sequence shown here is derived from an EMBL/GenBank/DDBJ whole genome shotgun (WGS) entry which is preliminary data.</text>
</comment>
<evidence type="ECO:0000313" key="2">
    <source>
        <dbReference type="Proteomes" id="UP000033918"/>
    </source>
</evidence>
<gene>
    <name evidence="1" type="ORF">UU38_C0001G0123</name>
</gene>
<dbReference type="Proteomes" id="UP000033918">
    <property type="component" value="Unassembled WGS sequence"/>
</dbReference>
<dbReference type="EMBL" id="LCAK01000001">
    <property type="protein sequence ID" value="KKR89221.1"/>
    <property type="molecule type" value="Genomic_DNA"/>
</dbReference>